<feature type="domain" description="Multidrug resistance protein MdtA-like barrel-sandwich hybrid" evidence="5">
    <location>
        <begin position="69"/>
        <end position="209"/>
    </location>
</feature>
<dbReference type="GO" id="GO:0022857">
    <property type="term" value="F:transmembrane transporter activity"/>
    <property type="evidence" value="ECO:0007669"/>
    <property type="project" value="InterPro"/>
</dbReference>
<evidence type="ECO:0000259" key="6">
    <source>
        <dbReference type="Pfam" id="PF25944"/>
    </source>
</evidence>
<dbReference type="Pfam" id="PF25944">
    <property type="entry name" value="Beta-barrel_RND"/>
    <property type="match status" value="1"/>
</dbReference>
<dbReference type="InterPro" id="IPR058626">
    <property type="entry name" value="MdtA-like_b-barrel"/>
</dbReference>
<dbReference type="Pfam" id="PF25967">
    <property type="entry name" value="RND-MFP_C"/>
    <property type="match status" value="1"/>
</dbReference>
<dbReference type="InterPro" id="IPR058627">
    <property type="entry name" value="MdtA-like_C"/>
</dbReference>
<dbReference type="InterPro" id="IPR006143">
    <property type="entry name" value="RND_pump_MFP"/>
</dbReference>
<keyword evidence="3" id="KW-0175">Coiled coil</keyword>
<accession>A0A078R204</accession>
<sequence length="403" mass="43705">MKMTVNSMKCISWSRLAIFTAAMTVLSSCGGGQSGMKLGDDEFTVVAVQSTASQQSTSYPATIKGVQDIEVRPQVSGFIVKLCVDEGATVKKGQALFQIDPTQYAAAERQAKAAVEMAKSNVNTLSLNEQQKKNLYDKKIISDFEYQSAVDQLLSAKASLAQAEAQLTSARQNLGFCTVISPSDGVVGTFPYRIGSLVSPSVTQPLTTVSEIGEMYVYFSMTEKQLLGLTRAGGTLKEQLEKMPAVKLELADGTMYTEEGKIDAVSGVIDQTTGSVSMRAVFPNKQLVLRSGGMANVIFPYTMEDIILIPQSATQEIQDKKFVYVLQSDNTLKHTEIKVSNLSDGKNYIVTSGLKPGDKIVVEGVQTLKDGQTITPITPEQKEAKYQQHLKDQKEGNIATAFK</sequence>
<dbReference type="SUPFAM" id="SSF111369">
    <property type="entry name" value="HlyD-like secretion proteins"/>
    <property type="match status" value="1"/>
</dbReference>
<dbReference type="PANTHER" id="PTHR30158:SF23">
    <property type="entry name" value="MULTIDRUG RESISTANCE PROTEIN MEXA"/>
    <property type="match status" value="1"/>
</dbReference>
<dbReference type="PANTHER" id="PTHR30158">
    <property type="entry name" value="ACRA/E-RELATED COMPONENT OF DRUG EFFLUX TRANSPORTER"/>
    <property type="match status" value="1"/>
</dbReference>
<evidence type="ECO:0000256" key="1">
    <source>
        <dbReference type="ARBA" id="ARBA00004196"/>
    </source>
</evidence>
<gene>
    <name evidence="8" type="ORF">M097_3161</name>
</gene>
<evidence type="ECO:0000313" key="9">
    <source>
        <dbReference type="Proteomes" id="UP000028134"/>
    </source>
</evidence>
<feature type="domain" description="Multidrug resistance protein MdtA-like C-terminal permuted SH3" evidence="7">
    <location>
        <begin position="306"/>
        <end position="367"/>
    </location>
</feature>
<dbReference type="Gene3D" id="2.40.50.100">
    <property type="match status" value="1"/>
</dbReference>
<proteinExistence type="inferred from homology"/>
<dbReference type="EMBL" id="JNHI01000023">
    <property type="protein sequence ID" value="KDS28631.1"/>
    <property type="molecule type" value="Genomic_DNA"/>
</dbReference>
<dbReference type="PATRIC" id="fig|1339350.3.peg.3023"/>
<dbReference type="RefSeq" id="WP_005845567.1">
    <property type="nucleotide sequence ID" value="NZ_JNHI01000023.1"/>
</dbReference>
<dbReference type="GO" id="GO:0030313">
    <property type="term" value="C:cell envelope"/>
    <property type="evidence" value="ECO:0007669"/>
    <property type="project" value="UniProtKB-SubCell"/>
</dbReference>
<reference evidence="8 9" key="1">
    <citation type="submission" date="2014-04" db="EMBL/GenBank/DDBJ databases">
        <authorList>
            <person name="Sears C."/>
            <person name="Carroll K."/>
            <person name="Sack B.R."/>
            <person name="Qadri F."/>
            <person name="Myers L.L."/>
            <person name="Chung G.-T."/>
            <person name="Escheverria P."/>
            <person name="Fraser C.M."/>
            <person name="Sadzewicz L."/>
            <person name="Shefchek K.A."/>
            <person name="Tallon L."/>
            <person name="Das S.P."/>
            <person name="Daugherty S."/>
            <person name="Mongodin E.F."/>
        </authorList>
    </citation>
    <scope>NUCLEOTIDE SEQUENCE [LARGE SCALE GENOMIC DNA]</scope>
    <source>
        <strain evidence="9">3775 SL(B) 10 (iv)</strain>
    </source>
</reference>
<dbReference type="NCBIfam" id="TIGR01730">
    <property type="entry name" value="RND_mfp"/>
    <property type="match status" value="1"/>
</dbReference>
<dbReference type="Gene3D" id="2.40.30.170">
    <property type="match status" value="1"/>
</dbReference>
<evidence type="ECO:0000313" key="8">
    <source>
        <dbReference type="EMBL" id="KDS28631.1"/>
    </source>
</evidence>
<feature type="signal peptide" evidence="4">
    <location>
        <begin position="1"/>
        <end position="27"/>
    </location>
</feature>
<dbReference type="InterPro" id="IPR058625">
    <property type="entry name" value="MdtA-like_BSH"/>
</dbReference>
<keyword evidence="4" id="KW-0732">Signal</keyword>
<evidence type="ECO:0000256" key="4">
    <source>
        <dbReference type="SAM" id="SignalP"/>
    </source>
</evidence>
<feature type="chain" id="PRO_5001744180" evidence="4">
    <location>
        <begin position="28"/>
        <end position="403"/>
    </location>
</feature>
<dbReference type="Pfam" id="PF25917">
    <property type="entry name" value="BSH_RND"/>
    <property type="match status" value="1"/>
</dbReference>
<feature type="domain" description="Multidrug resistance protein MdtA-like beta-barrel" evidence="6">
    <location>
        <begin position="215"/>
        <end position="297"/>
    </location>
</feature>
<evidence type="ECO:0000259" key="7">
    <source>
        <dbReference type="Pfam" id="PF25967"/>
    </source>
</evidence>
<dbReference type="AlphaFoldDB" id="A0A078R204"/>
<evidence type="ECO:0000256" key="2">
    <source>
        <dbReference type="ARBA" id="ARBA00009477"/>
    </source>
</evidence>
<dbReference type="GO" id="GO:0005886">
    <property type="term" value="C:plasma membrane"/>
    <property type="evidence" value="ECO:0007669"/>
    <property type="project" value="TreeGrafter"/>
</dbReference>
<dbReference type="FunFam" id="2.40.420.20:FF:000005">
    <property type="entry name" value="Efflux transporter, RND family, MFP subunit"/>
    <property type="match status" value="1"/>
</dbReference>
<dbReference type="Gene3D" id="1.10.287.470">
    <property type="entry name" value="Helix hairpin bin"/>
    <property type="match status" value="1"/>
</dbReference>
<dbReference type="Gene3D" id="2.40.420.20">
    <property type="match status" value="1"/>
</dbReference>
<comment type="caution">
    <text evidence="8">The sequence shown here is derived from an EMBL/GenBank/DDBJ whole genome shotgun (WGS) entry which is preliminary data.</text>
</comment>
<dbReference type="GO" id="GO:0046677">
    <property type="term" value="P:response to antibiotic"/>
    <property type="evidence" value="ECO:0007669"/>
    <property type="project" value="TreeGrafter"/>
</dbReference>
<dbReference type="PROSITE" id="PS51257">
    <property type="entry name" value="PROKAR_LIPOPROTEIN"/>
    <property type="match status" value="1"/>
</dbReference>
<comment type="similarity">
    <text evidence="2">Belongs to the membrane fusion protein (MFP) (TC 8.A.1) family.</text>
</comment>
<dbReference type="Proteomes" id="UP000028134">
    <property type="component" value="Unassembled WGS sequence"/>
</dbReference>
<dbReference type="FunFam" id="2.40.30.170:FF:000016">
    <property type="entry name" value="Efflux transporter, RND family, MFP subunit"/>
    <property type="match status" value="1"/>
</dbReference>
<evidence type="ECO:0000259" key="5">
    <source>
        <dbReference type="Pfam" id="PF25917"/>
    </source>
</evidence>
<organism evidence="8 9">
    <name type="scientific">Phocaeicola vulgatus str. 3775 SL</name>
    <name type="common">B</name>
    <name type="synonym">iv</name>
    <dbReference type="NCBI Taxonomy" id="1339350"/>
    <lineage>
        <taxon>Bacteria</taxon>
        <taxon>Pseudomonadati</taxon>
        <taxon>Bacteroidota</taxon>
        <taxon>Bacteroidia</taxon>
        <taxon>Bacteroidales</taxon>
        <taxon>Bacteroidaceae</taxon>
        <taxon>Phocaeicola</taxon>
    </lineage>
</organism>
<comment type="subcellular location">
    <subcellularLocation>
        <location evidence="1">Cell envelope</location>
    </subcellularLocation>
</comment>
<dbReference type="GeneID" id="5301214"/>
<feature type="coiled-coil region" evidence="3">
    <location>
        <begin position="146"/>
        <end position="173"/>
    </location>
</feature>
<evidence type="ECO:0000256" key="3">
    <source>
        <dbReference type="SAM" id="Coils"/>
    </source>
</evidence>
<name>A0A078R204_PHOVU</name>
<protein>
    <submittedName>
        <fullName evidence="8">Efflux transporter, RND family, MFP subunit</fullName>
    </submittedName>
</protein>